<dbReference type="PROSITE" id="PS50068">
    <property type="entry name" value="LDLRA_2"/>
    <property type="match status" value="1"/>
</dbReference>
<dbReference type="GO" id="GO:0004252">
    <property type="term" value="F:serine-type endopeptidase activity"/>
    <property type="evidence" value="ECO:0007669"/>
    <property type="project" value="InterPro"/>
</dbReference>
<dbReference type="OrthoDB" id="6147874at2759"/>
<dbReference type="InterPro" id="IPR036055">
    <property type="entry name" value="LDL_receptor-like_sf"/>
</dbReference>
<dbReference type="GO" id="GO:0016020">
    <property type="term" value="C:membrane"/>
    <property type="evidence" value="ECO:0007669"/>
    <property type="project" value="InterPro"/>
</dbReference>
<reference evidence="6" key="1">
    <citation type="submission" date="2020-08" db="EMBL/GenBank/DDBJ databases">
        <title>Genome sequencing and assembly of the red palm weevil Rhynchophorus ferrugineus.</title>
        <authorList>
            <person name="Dias G.B."/>
            <person name="Bergman C.M."/>
            <person name="Manee M."/>
        </authorList>
    </citation>
    <scope>NUCLEOTIDE SEQUENCE</scope>
    <source>
        <strain evidence="6">AA-2017</strain>
        <tissue evidence="6">Whole larva</tissue>
    </source>
</reference>
<keyword evidence="7" id="KW-1185">Reference proteome</keyword>
<evidence type="ECO:0000256" key="1">
    <source>
        <dbReference type="ARBA" id="ARBA00023157"/>
    </source>
</evidence>
<dbReference type="GO" id="GO:0006508">
    <property type="term" value="P:proteolysis"/>
    <property type="evidence" value="ECO:0007669"/>
    <property type="project" value="InterPro"/>
</dbReference>
<comment type="caution">
    <text evidence="6">The sequence shown here is derived from an EMBL/GenBank/DDBJ whole genome shotgun (WGS) entry which is preliminary data.</text>
</comment>
<evidence type="ECO:0000256" key="2">
    <source>
        <dbReference type="PROSITE-ProRule" id="PRU00124"/>
    </source>
</evidence>
<dbReference type="PROSITE" id="PS00134">
    <property type="entry name" value="TRYPSIN_HIS"/>
    <property type="match status" value="1"/>
</dbReference>
<dbReference type="PRINTS" id="PR00261">
    <property type="entry name" value="LDLRECEPTOR"/>
</dbReference>
<dbReference type="GO" id="GO:0004930">
    <property type="term" value="F:G protein-coupled receptor activity"/>
    <property type="evidence" value="ECO:0007669"/>
    <property type="project" value="InterPro"/>
</dbReference>
<dbReference type="InterPro" id="IPR002172">
    <property type="entry name" value="LDrepeatLR_classA_rpt"/>
</dbReference>
<feature type="signal peptide" evidence="3">
    <location>
        <begin position="1"/>
        <end position="24"/>
    </location>
</feature>
<protein>
    <submittedName>
        <fullName evidence="6">Uncharacterized protein</fullName>
    </submittedName>
</protein>
<evidence type="ECO:0000313" key="6">
    <source>
        <dbReference type="EMBL" id="KAF7286218.1"/>
    </source>
</evidence>
<dbReference type="SUPFAM" id="SSF50494">
    <property type="entry name" value="Trypsin-like serine proteases"/>
    <property type="match status" value="1"/>
</dbReference>
<keyword evidence="1 2" id="KW-1015">Disulfide bond</keyword>
<dbReference type="AlphaFoldDB" id="A0A834IW56"/>
<organism evidence="6 7">
    <name type="scientific">Rhynchophorus ferrugineus</name>
    <name type="common">Red palm weevil</name>
    <name type="synonym">Curculio ferrugineus</name>
    <dbReference type="NCBI Taxonomy" id="354439"/>
    <lineage>
        <taxon>Eukaryota</taxon>
        <taxon>Metazoa</taxon>
        <taxon>Ecdysozoa</taxon>
        <taxon>Arthropoda</taxon>
        <taxon>Hexapoda</taxon>
        <taxon>Insecta</taxon>
        <taxon>Pterygota</taxon>
        <taxon>Neoptera</taxon>
        <taxon>Endopterygota</taxon>
        <taxon>Coleoptera</taxon>
        <taxon>Polyphaga</taxon>
        <taxon>Cucujiformia</taxon>
        <taxon>Curculionidae</taxon>
        <taxon>Dryophthorinae</taxon>
        <taxon>Rhynchophorus</taxon>
    </lineage>
</organism>
<dbReference type="PANTHER" id="PTHR24252">
    <property type="entry name" value="ACROSIN-RELATED"/>
    <property type="match status" value="1"/>
</dbReference>
<comment type="caution">
    <text evidence="2">Lacks conserved residue(s) required for the propagation of feature annotation.</text>
</comment>
<dbReference type="PROSITE" id="PS50227">
    <property type="entry name" value="G_PROTEIN_RECEP_F2_3"/>
    <property type="match status" value="1"/>
</dbReference>
<dbReference type="SMART" id="SM00192">
    <property type="entry name" value="LDLa"/>
    <property type="match status" value="2"/>
</dbReference>
<evidence type="ECO:0000259" key="5">
    <source>
        <dbReference type="PROSITE" id="PS50240"/>
    </source>
</evidence>
<dbReference type="CDD" id="cd00190">
    <property type="entry name" value="Tryp_SPc"/>
    <property type="match status" value="1"/>
</dbReference>
<name>A0A834IW56_RHYFE</name>
<dbReference type="EMBL" id="JAACXV010000034">
    <property type="protein sequence ID" value="KAF7286218.1"/>
    <property type="molecule type" value="Genomic_DNA"/>
</dbReference>
<evidence type="ECO:0000259" key="4">
    <source>
        <dbReference type="PROSITE" id="PS50227"/>
    </source>
</evidence>
<keyword evidence="3" id="KW-0732">Signal</keyword>
<dbReference type="PROSITE" id="PS50240">
    <property type="entry name" value="TRYPSIN_DOM"/>
    <property type="match status" value="1"/>
</dbReference>
<evidence type="ECO:0000313" key="7">
    <source>
        <dbReference type="Proteomes" id="UP000625711"/>
    </source>
</evidence>
<dbReference type="CDD" id="cd00112">
    <property type="entry name" value="LDLa"/>
    <property type="match status" value="1"/>
</dbReference>
<dbReference type="Pfam" id="PF00089">
    <property type="entry name" value="Trypsin"/>
    <property type="match status" value="1"/>
</dbReference>
<feature type="domain" description="G-protein coupled receptors family 2 profile 1" evidence="4">
    <location>
        <begin position="137"/>
        <end position="226"/>
    </location>
</feature>
<feature type="chain" id="PRO_5032945929" evidence="3">
    <location>
        <begin position="25"/>
        <end position="492"/>
    </location>
</feature>
<dbReference type="InterPro" id="IPR018114">
    <property type="entry name" value="TRYPSIN_HIS"/>
</dbReference>
<dbReference type="InterPro" id="IPR001254">
    <property type="entry name" value="Trypsin_dom"/>
</dbReference>
<feature type="disulfide bond" evidence="2">
    <location>
        <begin position="109"/>
        <end position="127"/>
    </location>
</feature>
<feature type="disulfide bond" evidence="2">
    <location>
        <begin position="102"/>
        <end position="114"/>
    </location>
</feature>
<dbReference type="Gene3D" id="2.40.10.10">
    <property type="entry name" value="Trypsin-like serine proteases"/>
    <property type="match status" value="2"/>
</dbReference>
<dbReference type="InterPro" id="IPR001879">
    <property type="entry name" value="GPCR_2_extracellular_dom"/>
</dbReference>
<dbReference type="InterPro" id="IPR043504">
    <property type="entry name" value="Peptidase_S1_PA_chymotrypsin"/>
</dbReference>
<dbReference type="SUPFAM" id="SSF57424">
    <property type="entry name" value="LDL receptor-like module"/>
    <property type="match status" value="1"/>
</dbReference>
<dbReference type="PANTHER" id="PTHR24252:SF7">
    <property type="entry name" value="HYALIN"/>
    <property type="match status" value="1"/>
</dbReference>
<proteinExistence type="predicted"/>
<dbReference type="InterPro" id="IPR009003">
    <property type="entry name" value="Peptidase_S1_PA"/>
</dbReference>
<evidence type="ECO:0000256" key="3">
    <source>
        <dbReference type="SAM" id="SignalP"/>
    </source>
</evidence>
<dbReference type="Gene3D" id="4.10.400.10">
    <property type="entry name" value="Low-density Lipoprotein Receptor"/>
    <property type="match status" value="2"/>
</dbReference>
<gene>
    <name evidence="6" type="ORF">GWI33_006906</name>
</gene>
<sequence length="492" mass="55757">MSWSEADMLAILLIISVSVLLVDSVQIRMRCGNFTIRSIRQMCLTNSCLDDDLEVQEFCHNLYESIFKCPFKMLPINFLCDGINHCNNGMDENPTICKYKQCKSYEYKCSNGQCIEPWRLCNGIPDCLDGLDESVLTCRQLLSKNNARCPVIIKEGHSTTCYLNYGAKMTLLSCNQTLPPATVMDMKCKPFYIDSNNTNHKTIICQGNGTWNLSPLDCKTDCGAPEKLKIEPLILHGFEIKPHFWPWYSVLYTEDGDKWVFFCSSTLISTRVVLTAAHCVWEIPKHKIRVGAGKYSSDFYAIEKESQFRTVTEIFTHPLYQDILGNYGSDLSLLIVNRAFRLSNTVLPICINWSLRNILNNWNDNMKGMVAGMGIMENGSLSPFLRASVLQIISNERCIAEQAFEFRKFVSITSFCAGTKDGTTLCNGDSGSGLAVFDKHSGKWFLEGVVSVSLKDPNTYACNSSHYSIFTNVGMYVDWIYPIYLKYNMDYN</sequence>
<feature type="domain" description="Peptidase S1" evidence="5">
    <location>
        <begin position="234"/>
        <end position="485"/>
    </location>
</feature>
<dbReference type="Proteomes" id="UP000625711">
    <property type="component" value="Unassembled WGS sequence"/>
</dbReference>
<dbReference type="SMART" id="SM00020">
    <property type="entry name" value="Tryp_SPc"/>
    <property type="match status" value="1"/>
</dbReference>
<dbReference type="Pfam" id="PF00057">
    <property type="entry name" value="Ldl_recept_a"/>
    <property type="match status" value="1"/>
</dbReference>
<accession>A0A834IW56</accession>